<dbReference type="EMBL" id="LKLP01000079">
    <property type="protein sequence ID" value="KSU09197.1"/>
    <property type="molecule type" value="Genomic_DNA"/>
</dbReference>
<dbReference type="Proteomes" id="UP000054230">
    <property type="component" value="Unassembled WGS sequence"/>
</dbReference>
<dbReference type="RefSeq" id="WP_058209853.1">
    <property type="nucleotide sequence ID" value="NZ_LKLP01000079.1"/>
</dbReference>
<sequence>MGNVKVDLRGAQKKLSAQNLTRGKVAMANQALMDMEPFVPKRDHNLAASGHVTDSGKSIEYNTPYPRAQFYGKSFKKGTSFTFKSYTTPGTGSRWDLKAKELYGKSWPQVFKKGAGL</sequence>
<accession>A0A0V8D6L0</accession>
<evidence type="ECO:0008006" key="3">
    <source>
        <dbReference type="Google" id="ProtNLM"/>
    </source>
</evidence>
<evidence type="ECO:0000313" key="2">
    <source>
        <dbReference type="Proteomes" id="UP000054230"/>
    </source>
</evidence>
<organism evidence="1 2">
    <name type="scientific">Lactococcus lactis subsp. lactis</name>
    <name type="common">Streptococcus lactis</name>
    <dbReference type="NCBI Taxonomy" id="1360"/>
    <lineage>
        <taxon>Bacteria</taxon>
        <taxon>Bacillati</taxon>
        <taxon>Bacillota</taxon>
        <taxon>Bacilli</taxon>
        <taxon>Lactobacillales</taxon>
        <taxon>Streptococcaceae</taxon>
        <taxon>Lactococcus</taxon>
    </lineage>
</organism>
<comment type="caution">
    <text evidence="1">The sequence shown here is derived from an EMBL/GenBank/DDBJ whole genome shotgun (WGS) entry which is preliminary data.</text>
</comment>
<name>A0A0V8D6L0_LACLL</name>
<reference evidence="2" key="1">
    <citation type="submission" date="2015-10" db="EMBL/GenBank/DDBJ databases">
        <title>Draft Genome Sequences of 11 Lactococcus lactis subspecies cremoris strains.</title>
        <authorList>
            <person name="Wels M."/>
            <person name="Backus L."/>
            <person name="Boekhorst J."/>
            <person name="Dijkstra A."/>
            <person name="Beerthuizen M."/>
            <person name="Kelly W."/>
            <person name="Siezen R."/>
            <person name="Bachmann H."/>
            <person name="Van Hijum S."/>
        </authorList>
    </citation>
    <scope>NUCLEOTIDE SEQUENCE [LARGE SCALE GENOMIC DNA]</scope>
    <source>
        <strain evidence="2">LMG8520</strain>
    </source>
</reference>
<evidence type="ECO:0000313" key="1">
    <source>
        <dbReference type="EMBL" id="KSU09197.1"/>
    </source>
</evidence>
<protein>
    <recommendedName>
        <fullName evidence="3">Minor capsid protein</fullName>
    </recommendedName>
</protein>
<dbReference type="AlphaFoldDB" id="A0A0V8D6L0"/>
<dbReference type="InterPro" id="IPR021080">
    <property type="entry name" value="Minor_capsid_protein"/>
</dbReference>
<dbReference type="PATRIC" id="fig|1360.106.peg.1624"/>
<dbReference type="Pfam" id="PF11114">
    <property type="entry name" value="Minor_capsid_2"/>
    <property type="match status" value="1"/>
</dbReference>
<gene>
    <name evidence="1" type="ORF">LMG8520_1510</name>
</gene>
<proteinExistence type="predicted"/>